<dbReference type="GO" id="GO:0004888">
    <property type="term" value="F:transmembrane signaling receptor activity"/>
    <property type="evidence" value="ECO:0007669"/>
    <property type="project" value="InterPro"/>
</dbReference>
<feature type="domain" description="HAMP" evidence="9">
    <location>
        <begin position="222"/>
        <end position="275"/>
    </location>
</feature>
<keyword evidence="2" id="KW-0812">Transmembrane</keyword>
<dbReference type="CDD" id="cd06225">
    <property type="entry name" value="HAMP"/>
    <property type="match status" value="1"/>
</dbReference>
<comment type="subcellular location">
    <subcellularLocation>
        <location evidence="1">Membrane</location>
        <topology evidence="1">Multi-pass membrane protein</topology>
    </subcellularLocation>
</comment>
<dbReference type="Proteomes" id="UP000264702">
    <property type="component" value="Unassembled WGS sequence"/>
</dbReference>
<protein>
    <submittedName>
        <fullName evidence="10">Methyl-accepting chemotaxis protein</fullName>
    </submittedName>
</protein>
<proteinExistence type="inferred from homology"/>
<dbReference type="CDD" id="cd11386">
    <property type="entry name" value="MCP_signal"/>
    <property type="match status" value="1"/>
</dbReference>
<keyword evidence="4" id="KW-0472">Membrane</keyword>
<dbReference type="InterPro" id="IPR004089">
    <property type="entry name" value="MCPsignal_dom"/>
</dbReference>
<dbReference type="SMART" id="SM00304">
    <property type="entry name" value="HAMP"/>
    <property type="match status" value="1"/>
</dbReference>
<gene>
    <name evidence="10" type="ORF">D0Y96_17670</name>
</gene>
<dbReference type="PANTHER" id="PTHR32089:SF119">
    <property type="entry name" value="METHYL-ACCEPTING CHEMOTAXIS PROTEIN CTPL"/>
    <property type="match status" value="1"/>
</dbReference>
<evidence type="ECO:0000256" key="2">
    <source>
        <dbReference type="ARBA" id="ARBA00022692"/>
    </source>
</evidence>
<organism evidence="10 11">
    <name type="scientific">Paracidobacterium acidisoli</name>
    <dbReference type="NCBI Taxonomy" id="2303751"/>
    <lineage>
        <taxon>Bacteria</taxon>
        <taxon>Pseudomonadati</taxon>
        <taxon>Acidobacteriota</taxon>
        <taxon>Terriglobia</taxon>
        <taxon>Terriglobales</taxon>
        <taxon>Acidobacteriaceae</taxon>
        <taxon>Paracidobacterium</taxon>
    </lineage>
</organism>
<name>A0A372IL37_9BACT</name>
<dbReference type="PANTHER" id="PTHR32089">
    <property type="entry name" value="METHYL-ACCEPTING CHEMOTAXIS PROTEIN MCPB"/>
    <property type="match status" value="1"/>
</dbReference>
<dbReference type="PROSITE" id="PS50885">
    <property type="entry name" value="HAMP"/>
    <property type="match status" value="1"/>
</dbReference>
<evidence type="ECO:0000259" key="9">
    <source>
        <dbReference type="PROSITE" id="PS50885"/>
    </source>
</evidence>
<evidence type="ECO:0000313" key="11">
    <source>
        <dbReference type="Proteomes" id="UP000264702"/>
    </source>
</evidence>
<dbReference type="PROSITE" id="PS50111">
    <property type="entry name" value="CHEMOTAXIS_TRANSDUC_2"/>
    <property type="match status" value="1"/>
</dbReference>
<reference evidence="10 11" key="1">
    <citation type="submission" date="2018-08" db="EMBL/GenBank/DDBJ databases">
        <title>Acidipila sp. 4G-K13, an acidobacterium isolated from forest soil.</title>
        <authorList>
            <person name="Gao Z.-H."/>
            <person name="Qiu L.-H."/>
        </authorList>
    </citation>
    <scope>NUCLEOTIDE SEQUENCE [LARGE SCALE GENOMIC DNA]</scope>
    <source>
        <strain evidence="10 11">4G-K13</strain>
    </source>
</reference>
<sequence length="577" mass="62383">MRMTAMVNLRLAHKLRISTAVLMLFVLMGSLAAYWKIRQASELSVDLSTRQLPAMLAMRDLRLHAVESSTALKSYLLFGVDPAMAARYRGQFDRAQQEGLTSVQAIESARSSLARNVDMTRLDAMLSEYHIYEEKQKTVAQMAFGQGSDSTGKAFDLLQGETAQHYDRLSSLMTTVLDQQVAASGHSLEETVHLSHLEAIYMWLATFAGGLLGLLLSEVTIRRIVRSIVMVADRAQSIAEGDLMSEALSLDSNDEVTGLARSVNQMQQNLREMIGTMGEIAATVNQDALELTRSAADSSRRTKEQSLQTQQAAAAMQEMSISIAEVSRHAQNSAANARQAAATAREGGSIVDQMLVSMQSIADSVRNTADTVQRLGRESEQIIRIVNVIEEIAQKTNLLALNAAIEAARAGEQGRGFAVVAGEVRRLAESTRNATSEIAQMIQGIQGHTRGAVQAMETGTATVSEGVETTRRAGESLARIIQASDQVDSMIAQIATAATQQAEAARQSSENVDVINRLGEESAAAIPAMNTIVHSVESGAQRLQQHIGKFRIEESRAILRPGLSVHPGPQPVPAYGD</sequence>
<accession>A0A372IL37</accession>
<dbReference type="EMBL" id="QVQT01000006">
    <property type="protein sequence ID" value="RFU15481.1"/>
    <property type="molecule type" value="Genomic_DNA"/>
</dbReference>
<comment type="caution">
    <text evidence="10">The sequence shown here is derived from an EMBL/GenBank/DDBJ whole genome shotgun (WGS) entry which is preliminary data.</text>
</comment>
<evidence type="ECO:0000256" key="1">
    <source>
        <dbReference type="ARBA" id="ARBA00004141"/>
    </source>
</evidence>
<feature type="domain" description="Methyl-accepting transducer" evidence="8">
    <location>
        <begin position="280"/>
        <end position="516"/>
    </location>
</feature>
<dbReference type="InterPro" id="IPR004090">
    <property type="entry name" value="Chemotax_Me-accpt_rcpt"/>
</dbReference>
<evidence type="ECO:0000256" key="3">
    <source>
        <dbReference type="ARBA" id="ARBA00022989"/>
    </source>
</evidence>
<evidence type="ECO:0000256" key="4">
    <source>
        <dbReference type="ARBA" id="ARBA00023136"/>
    </source>
</evidence>
<evidence type="ECO:0000256" key="6">
    <source>
        <dbReference type="ARBA" id="ARBA00029447"/>
    </source>
</evidence>
<keyword evidence="11" id="KW-1185">Reference proteome</keyword>
<dbReference type="FunFam" id="1.10.287.950:FF:000001">
    <property type="entry name" value="Methyl-accepting chemotaxis sensory transducer"/>
    <property type="match status" value="1"/>
</dbReference>
<evidence type="ECO:0000256" key="5">
    <source>
        <dbReference type="ARBA" id="ARBA00023224"/>
    </source>
</evidence>
<keyword evidence="3" id="KW-1133">Transmembrane helix</keyword>
<dbReference type="Gene3D" id="1.10.287.950">
    <property type="entry name" value="Methyl-accepting chemotaxis protein"/>
    <property type="match status" value="1"/>
</dbReference>
<evidence type="ECO:0000256" key="7">
    <source>
        <dbReference type="PROSITE-ProRule" id="PRU00284"/>
    </source>
</evidence>
<dbReference type="PRINTS" id="PR00260">
    <property type="entry name" value="CHEMTRNSDUCR"/>
</dbReference>
<evidence type="ECO:0000259" key="8">
    <source>
        <dbReference type="PROSITE" id="PS50111"/>
    </source>
</evidence>
<dbReference type="Pfam" id="PF00672">
    <property type="entry name" value="HAMP"/>
    <property type="match status" value="1"/>
</dbReference>
<dbReference type="InterPro" id="IPR003660">
    <property type="entry name" value="HAMP_dom"/>
</dbReference>
<dbReference type="SUPFAM" id="SSF58104">
    <property type="entry name" value="Methyl-accepting chemotaxis protein (MCP) signaling domain"/>
    <property type="match status" value="1"/>
</dbReference>
<dbReference type="AlphaFoldDB" id="A0A372IL37"/>
<keyword evidence="5 7" id="KW-0807">Transducer</keyword>
<comment type="similarity">
    <text evidence="6">Belongs to the methyl-accepting chemotaxis (MCP) protein family.</text>
</comment>
<dbReference type="Pfam" id="PF00015">
    <property type="entry name" value="MCPsignal"/>
    <property type="match status" value="1"/>
</dbReference>
<dbReference type="GO" id="GO:0016020">
    <property type="term" value="C:membrane"/>
    <property type="evidence" value="ECO:0007669"/>
    <property type="project" value="UniProtKB-SubCell"/>
</dbReference>
<dbReference type="GO" id="GO:0007165">
    <property type="term" value="P:signal transduction"/>
    <property type="evidence" value="ECO:0007669"/>
    <property type="project" value="UniProtKB-KW"/>
</dbReference>
<dbReference type="GO" id="GO:0006935">
    <property type="term" value="P:chemotaxis"/>
    <property type="evidence" value="ECO:0007669"/>
    <property type="project" value="InterPro"/>
</dbReference>
<dbReference type="SMART" id="SM00283">
    <property type="entry name" value="MA"/>
    <property type="match status" value="1"/>
</dbReference>
<evidence type="ECO:0000313" key="10">
    <source>
        <dbReference type="EMBL" id="RFU15481.1"/>
    </source>
</evidence>